<organism evidence="3">
    <name type="scientific">marine sediment metagenome</name>
    <dbReference type="NCBI Taxonomy" id="412755"/>
    <lineage>
        <taxon>unclassified sequences</taxon>
        <taxon>metagenomes</taxon>
        <taxon>ecological metagenomes</taxon>
    </lineage>
</organism>
<dbReference type="PANTHER" id="PTHR13847:SF287">
    <property type="entry name" value="FAD-DEPENDENT OXIDOREDUCTASE DOMAIN-CONTAINING PROTEIN 1"/>
    <property type="match status" value="1"/>
</dbReference>
<gene>
    <name evidence="3" type="ORF">S01H1_37730</name>
</gene>
<reference evidence="3" key="1">
    <citation type="journal article" date="2014" name="Front. Microbiol.">
        <title>High frequency of phylogenetically diverse reductive dehalogenase-homologous genes in deep subseafloor sedimentary metagenomes.</title>
        <authorList>
            <person name="Kawai M."/>
            <person name="Futagami T."/>
            <person name="Toyoda A."/>
            <person name="Takaki Y."/>
            <person name="Nishi S."/>
            <person name="Hori S."/>
            <person name="Arai W."/>
            <person name="Tsubouchi T."/>
            <person name="Morono Y."/>
            <person name="Uchiyama I."/>
            <person name="Ito T."/>
            <person name="Fujiyama A."/>
            <person name="Inagaki F."/>
            <person name="Takami H."/>
        </authorList>
    </citation>
    <scope>NUCLEOTIDE SEQUENCE</scope>
    <source>
        <strain evidence="3">Expedition CK06-06</strain>
    </source>
</reference>
<dbReference type="Gene3D" id="3.30.9.10">
    <property type="entry name" value="D-Amino Acid Oxidase, subunit A, domain 2"/>
    <property type="match status" value="1"/>
</dbReference>
<evidence type="ECO:0000256" key="1">
    <source>
        <dbReference type="ARBA" id="ARBA00023002"/>
    </source>
</evidence>
<dbReference type="GO" id="GO:0016491">
    <property type="term" value="F:oxidoreductase activity"/>
    <property type="evidence" value="ECO:0007669"/>
    <property type="project" value="UniProtKB-KW"/>
</dbReference>
<feature type="non-terminal residue" evidence="3">
    <location>
        <position position="1"/>
    </location>
</feature>
<keyword evidence="1" id="KW-0560">Oxidoreductase</keyword>
<feature type="domain" description="FAD dependent oxidoreductase" evidence="2">
    <location>
        <begin position="2"/>
        <end position="251"/>
    </location>
</feature>
<accession>X0V633</accession>
<evidence type="ECO:0000313" key="3">
    <source>
        <dbReference type="EMBL" id="GAG13545.1"/>
    </source>
</evidence>
<dbReference type="InterPro" id="IPR036188">
    <property type="entry name" value="FAD/NAD-bd_sf"/>
</dbReference>
<name>X0V633_9ZZZZ</name>
<proteinExistence type="predicted"/>
<dbReference type="EMBL" id="BARS01023705">
    <property type="protein sequence ID" value="GAG13545.1"/>
    <property type="molecule type" value="Genomic_DNA"/>
</dbReference>
<dbReference type="Gene3D" id="3.50.50.60">
    <property type="entry name" value="FAD/NAD(P)-binding domain"/>
    <property type="match status" value="1"/>
</dbReference>
<sequence length="269" mass="29128">SVGIPTAWSMARSGLSVLVVDKLASPGQGSNKAAIGGIRATHSEPAKIRISLRSREIASTWQETYGDDIEWTTGGYSFVAYRQCEADVLKGLLEGQKEQGLNIDWRDGPELLDEIPSLHADGLLGGTFSPSDGHCSPLLFDHAMYEQAVRAGAEFRFSETVTNIELQDGRVCGVATDRARYKTTIVINAAGAWAAEIGRLIGQQHPVIPDSHEAGITEPVALFLKPMVVDIRPTERAANCYFFQLATGQIAFALSPRPIIEGFDCHETS</sequence>
<evidence type="ECO:0000259" key="2">
    <source>
        <dbReference type="Pfam" id="PF01266"/>
    </source>
</evidence>
<comment type="caution">
    <text evidence="3">The sequence shown here is derived from an EMBL/GenBank/DDBJ whole genome shotgun (WGS) entry which is preliminary data.</text>
</comment>
<dbReference type="AlphaFoldDB" id="X0V633"/>
<dbReference type="GO" id="GO:0005737">
    <property type="term" value="C:cytoplasm"/>
    <property type="evidence" value="ECO:0007669"/>
    <property type="project" value="TreeGrafter"/>
</dbReference>
<dbReference type="SUPFAM" id="SSF51905">
    <property type="entry name" value="FAD/NAD(P)-binding domain"/>
    <property type="match status" value="1"/>
</dbReference>
<dbReference type="InterPro" id="IPR006076">
    <property type="entry name" value="FAD-dep_OxRdtase"/>
</dbReference>
<dbReference type="PANTHER" id="PTHR13847">
    <property type="entry name" value="SARCOSINE DEHYDROGENASE-RELATED"/>
    <property type="match status" value="1"/>
</dbReference>
<protein>
    <recommendedName>
        <fullName evidence="2">FAD dependent oxidoreductase domain-containing protein</fullName>
    </recommendedName>
</protein>
<dbReference type="Pfam" id="PF01266">
    <property type="entry name" value="DAO"/>
    <property type="match status" value="1"/>
</dbReference>
<feature type="non-terminal residue" evidence="3">
    <location>
        <position position="269"/>
    </location>
</feature>